<feature type="chain" id="PRO_5025612415" description="Secreted protein" evidence="1">
    <location>
        <begin position="23"/>
        <end position="96"/>
    </location>
</feature>
<dbReference type="KEGG" id="ckw:CKALI_10745"/>
<organism evidence="2 3">
    <name type="scientific">Corynebacterium kalinowskii</name>
    <dbReference type="NCBI Taxonomy" id="2675216"/>
    <lineage>
        <taxon>Bacteria</taxon>
        <taxon>Bacillati</taxon>
        <taxon>Actinomycetota</taxon>
        <taxon>Actinomycetes</taxon>
        <taxon>Mycobacteriales</taxon>
        <taxon>Corynebacteriaceae</taxon>
        <taxon>Corynebacterium</taxon>
    </lineage>
</organism>
<dbReference type="RefSeq" id="WP_156193328.1">
    <property type="nucleotide sequence ID" value="NZ_CP046452.1"/>
</dbReference>
<dbReference type="AlphaFoldDB" id="A0A6B8VIZ4"/>
<name>A0A6B8VIZ4_9CORY</name>
<keyword evidence="1" id="KW-0732">Signal</keyword>
<evidence type="ECO:0000256" key="1">
    <source>
        <dbReference type="SAM" id="SignalP"/>
    </source>
</evidence>
<sequence length="96" mass="10254">MKKFASAITIALSLILAPTASAGISAQNSSEAAAFSSESFASIPERVQWMQENGMADHSPIGWLTASMPMSVQGFYISIYHWITAISGTIARMLAQ</sequence>
<dbReference type="EMBL" id="CP046452">
    <property type="protein sequence ID" value="QGU02999.1"/>
    <property type="molecule type" value="Genomic_DNA"/>
</dbReference>
<proteinExistence type="predicted"/>
<keyword evidence="3" id="KW-1185">Reference proteome</keyword>
<protein>
    <recommendedName>
        <fullName evidence="4">Secreted protein</fullName>
    </recommendedName>
</protein>
<evidence type="ECO:0008006" key="4">
    <source>
        <dbReference type="Google" id="ProtNLM"/>
    </source>
</evidence>
<gene>
    <name evidence="2" type="ORF">CKALI_10745</name>
</gene>
<reference evidence="3" key="1">
    <citation type="submission" date="2019-11" db="EMBL/GenBank/DDBJ databases">
        <title>Complete genome sequence of Corynebacterium kalinowskii 1959, a novel Corynebacterium species isolated from soil of a small paddock in Vilsendorf, Germany.</title>
        <authorList>
            <person name="Schaffert L."/>
            <person name="Ruwe M."/>
            <person name="Milse J."/>
            <person name="Hanuschka K."/>
            <person name="Ortseifen V."/>
            <person name="Droste J."/>
            <person name="Brandt D."/>
            <person name="Schlueter L."/>
            <person name="Kutter Y."/>
            <person name="Vinke S."/>
            <person name="Viehoefer P."/>
            <person name="Jacob L."/>
            <person name="Luebke N.-C."/>
            <person name="Schulte-Berndt E."/>
            <person name="Hain C."/>
            <person name="Linder M."/>
            <person name="Schmidt P."/>
            <person name="Wollenschlaeger L."/>
            <person name="Luttermann T."/>
            <person name="Thieme E."/>
            <person name="Hassa J."/>
            <person name="Haak M."/>
            <person name="Wittchen M."/>
            <person name="Mentz A."/>
            <person name="Persicke M."/>
            <person name="Busche T."/>
            <person name="Ruckert C."/>
        </authorList>
    </citation>
    <scope>NUCLEOTIDE SEQUENCE [LARGE SCALE GENOMIC DNA]</scope>
    <source>
        <strain evidence="3">1959</strain>
    </source>
</reference>
<evidence type="ECO:0000313" key="3">
    <source>
        <dbReference type="Proteomes" id="UP000427071"/>
    </source>
</evidence>
<dbReference type="Proteomes" id="UP000427071">
    <property type="component" value="Chromosome"/>
</dbReference>
<evidence type="ECO:0000313" key="2">
    <source>
        <dbReference type="EMBL" id="QGU02999.1"/>
    </source>
</evidence>
<feature type="signal peptide" evidence="1">
    <location>
        <begin position="1"/>
        <end position="22"/>
    </location>
</feature>
<accession>A0A6B8VIZ4</accession>